<feature type="compositionally biased region" description="Basic and acidic residues" evidence="1">
    <location>
        <begin position="162"/>
        <end position="173"/>
    </location>
</feature>
<sequence length="592" mass="67353">MALQQIVGRQQLGPESWDATRSDHSEEVERNKRKVRTMLNKLTWANLDSTSDQLVAWANESDTIHRLVVVLMLELLNDQGTQAKMYAELYRRWINKLPPRVESEMSNVNGNHMRDGRCISVHYLLSQCDQVCFGNLTRRAELEADITIGPFSEDNSLSEARPSSKDDCSRRADISSNDISESDTPQKVAPSRRGIYCFLAELFKSKVITEHQMNRAVENLTRNSDFLEEQYIDSLKSVLPLMSLDGLQGQQHRESDTNTRFDRLVRLSCTHTYRQFFSQHELRMIEDIIETRSQRWARAEAPTRTTQEETSVACTPTQLWTDDQRKSLLQIILNQPQLEFQTNTGNLQRLSWENLASIMNKRFNTKFHASGVKDQTDQIRQTFVDITFLRNRVGFQWDTQKSMLGASETTWDRLLEEPSHKKYAQLRQRPIEWYGLAERLFGGTSPESLGRSANLTTPRTSKRNNDAISSDEDIGIDSTLRFSPSPAFRAKKARRCEADIPVEGVDGVSAFVTSTPNVNIRANPAHQTEETSPSSTTTMRSMGPWVIHTNNVTFSLPHSNNNFYLGPSSSAACVPTGAQQSQVDITMENFDG</sequence>
<evidence type="ECO:0000313" key="4">
    <source>
        <dbReference type="EMBL" id="KAA1099248.1"/>
    </source>
</evidence>
<organism evidence="4 6">
    <name type="scientific">Puccinia graminis f. sp. tritici</name>
    <dbReference type="NCBI Taxonomy" id="56615"/>
    <lineage>
        <taxon>Eukaryota</taxon>
        <taxon>Fungi</taxon>
        <taxon>Dikarya</taxon>
        <taxon>Basidiomycota</taxon>
        <taxon>Pucciniomycotina</taxon>
        <taxon>Pucciniomycetes</taxon>
        <taxon>Pucciniales</taxon>
        <taxon>Pucciniaceae</taxon>
        <taxon>Puccinia</taxon>
    </lineage>
</organism>
<name>A0A5B0PFU6_PUCGR</name>
<dbReference type="PANTHER" id="PTHR47072:SF4">
    <property type="entry name" value="MYB_SANT-LIKE DOMAIN-CONTAINING PROTEIN"/>
    <property type="match status" value="1"/>
</dbReference>
<accession>A0A5B0PFU6</accession>
<dbReference type="InterPro" id="IPR016024">
    <property type="entry name" value="ARM-type_fold"/>
</dbReference>
<feature type="compositionally biased region" description="Polar residues" evidence="1">
    <location>
        <begin position="174"/>
        <end position="185"/>
    </location>
</feature>
<feature type="region of interest" description="Disordered" evidence="1">
    <location>
        <begin position="153"/>
        <end position="187"/>
    </location>
</feature>
<evidence type="ECO:0000259" key="2">
    <source>
        <dbReference type="Pfam" id="PF12776"/>
    </source>
</evidence>
<dbReference type="PANTHER" id="PTHR47072">
    <property type="match status" value="1"/>
</dbReference>
<dbReference type="EMBL" id="VSWC01000118">
    <property type="protein sequence ID" value="KAA1084519.1"/>
    <property type="molecule type" value="Genomic_DNA"/>
</dbReference>
<keyword evidence="5" id="KW-1185">Reference proteome</keyword>
<dbReference type="OrthoDB" id="2497636at2759"/>
<feature type="region of interest" description="Disordered" evidence="1">
    <location>
        <begin position="445"/>
        <end position="470"/>
    </location>
</feature>
<proteinExistence type="predicted"/>
<feature type="domain" description="Myb/SANT-like" evidence="2">
    <location>
        <begin position="320"/>
        <end position="413"/>
    </location>
</feature>
<dbReference type="AlphaFoldDB" id="A0A5B0PFU6"/>
<evidence type="ECO:0000256" key="1">
    <source>
        <dbReference type="SAM" id="MobiDB-lite"/>
    </source>
</evidence>
<dbReference type="SUPFAM" id="SSF48371">
    <property type="entry name" value="ARM repeat"/>
    <property type="match status" value="1"/>
</dbReference>
<evidence type="ECO:0000313" key="3">
    <source>
        <dbReference type="EMBL" id="KAA1084519.1"/>
    </source>
</evidence>
<gene>
    <name evidence="3" type="ORF">PGT21_030065</name>
    <name evidence="4" type="ORF">PGTUg99_025259</name>
</gene>
<evidence type="ECO:0000313" key="5">
    <source>
        <dbReference type="Proteomes" id="UP000324748"/>
    </source>
</evidence>
<dbReference type="Proteomes" id="UP000325313">
    <property type="component" value="Unassembled WGS sequence"/>
</dbReference>
<dbReference type="Pfam" id="PF12776">
    <property type="entry name" value="Myb_DNA-bind_3"/>
    <property type="match status" value="1"/>
</dbReference>
<dbReference type="Proteomes" id="UP000324748">
    <property type="component" value="Unassembled WGS sequence"/>
</dbReference>
<protein>
    <recommendedName>
        <fullName evidence="2">Myb/SANT-like domain-containing protein</fullName>
    </recommendedName>
</protein>
<evidence type="ECO:0000313" key="6">
    <source>
        <dbReference type="Proteomes" id="UP000325313"/>
    </source>
</evidence>
<dbReference type="EMBL" id="VDEP01000342">
    <property type="protein sequence ID" value="KAA1099248.1"/>
    <property type="molecule type" value="Genomic_DNA"/>
</dbReference>
<reference evidence="5 6" key="1">
    <citation type="submission" date="2019-05" db="EMBL/GenBank/DDBJ databases">
        <title>Emergence of the Ug99 lineage of the wheat stem rust pathogen through somatic hybridization.</title>
        <authorList>
            <person name="Li F."/>
            <person name="Upadhyaya N.M."/>
            <person name="Sperschneider J."/>
            <person name="Matny O."/>
            <person name="Nguyen-Phuc H."/>
            <person name="Mago R."/>
            <person name="Raley C."/>
            <person name="Miller M.E."/>
            <person name="Silverstein K.A.T."/>
            <person name="Henningsen E."/>
            <person name="Hirsch C.D."/>
            <person name="Visser B."/>
            <person name="Pretorius Z.A."/>
            <person name="Steffenson B.J."/>
            <person name="Schwessinger B."/>
            <person name="Dodds P.N."/>
            <person name="Figueroa M."/>
        </authorList>
    </citation>
    <scope>NUCLEOTIDE SEQUENCE [LARGE SCALE GENOMIC DNA]</scope>
    <source>
        <strain evidence="3">21-0</strain>
        <strain evidence="4 6">Ug99</strain>
    </source>
</reference>
<dbReference type="Gene3D" id="1.25.40.180">
    <property type="match status" value="1"/>
</dbReference>
<dbReference type="InterPro" id="IPR024752">
    <property type="entry name" value="Myb/SANT-like_dom"/>
</dbReference>
<feature type="compositionally biased region" description="Polar residues" evidence="1">
    <location>
        <begin position="445"/>
        <end position="459"/>
    </location>
</feature>
<comment type="caution">
    <text evidence="4">The sequence shown here is derived from an EMBL/GenBank/DDBJ whole genome shotgun (WGS) entry which is preliminary data.</text>
</comment>